<keyword evidence="2" id="KW-0732">Signal</keyword>
<feature type="compositionally biased region" description="Low complexity" evidence="1">
    <location>
        <begin position="960"/>
        <end position="986"/>
    </location>
</feature>
<evidence type="ECO:0000313" key="4">
    <source>
        <dbReference type="Proteomes" id="UP000490939"/>
    </source>
</evidence>
<proteinExistence type="predicted"/>
<feature type="compositionally biased region" description="Pro residues" evidence="1">
    <location>
        <begin position="641"/>
        <end position="818"/>
    </location>
</feature>
<feature type="chain" id="PRO_5034074800" evidence="2">
    <location>
        <begin position="18"/>
        <end position="995"/>
    </location>
</feature>
<feature type="compositionally biased region" description="Polar residues" evidence="1">
    <location>
        <begin position="216"/>
        <end position="237"/>
    </location>
</feature>
<keyword evidence="4" id="KW-1185">Reference proteome</keyword>
<name>A0A8H3V4N7_VENIN</name>
<feature type="region of interest" description="Disordered" evidence="1">
    <location>
        <begin position="960"/>
        <end position="995"/>
    </location>
</feature>
<feature type="compositionally biased region" description="Polar residues" evidence="1">
    <location>
        <begin position="260"/>
        <end position="275"/>
    </location>
</feature>
<accession>A0A8H3V4N7</accession>
<dbReference type="AlphaFoldDB" id="A0A8H3V4N7"/>
<evidence type="ECO:0000313" key="3">
    <source>
        <dbReference type="EMBL" id="KAE9981315.1"/>
    </source>
</evidence>
<feature type="region of interest" description="Disordered" evidence="1">
    <location>
        <begin position="332"/>
        <end position="370"/>
    </location>
</feature>
<sequence length="995" mass="103381">MRTHLIAIGAFALGASALPQSKKEDHSVPAPAPALSSSAAKPKATDLLFPAGLGPIISWPSSNDLIFPYSYPVKHEPLTETVTKTVSYTSPHPMAVETALLLTHQAPPKTCVYLSTSTLSTLTATVTRGFDGGNHCDGHQGPPKQSSVPAASSQIIGSQSAVLCAGSGCPLFSTSTFVSVVPTALVVPTTSQKVVSNKAPWPGLLDWTELAKLSHAATQESQQIQQPPLTASQAIPTQSPPQPCQASGSHAAPTHGPPQHCQTSQTTPSPQPHQGQNFWVEVEHIWYDLSESLEKLQAYSAQNEQGKCGSKCHRDWRKARLVVERSEEALQGLKRDTFGSSKETGKESVPEHSSEKRSEGDTPGTPLIPGRVKYTGPYVTHPAFNGTEPGLEWFFKVLASPEGSESMEKILRQKLDDVYRDHAASLTARHTRRSAFNGTRHGFFESLYRFAFLVAPYSNSTRSHNGWNGTFPFDELLRHMLHPLVANHTRPYAFNETLRGWSGGFPFDDVARRIRPWVANDTMHIRHARPDQPEEIMYGLIRKVMAVVKSIVPRIMGLIRAHVTKHAHSTQHAGSTKHAHWTKRPAADAEEFVTVTSVVTVSITSTSGPRPTPTSKGKGLKTSGPKHSGHRFGSHGLPHVYPGPPAPPPPPPPPHVHPGSAPPPPSAPSAPSGPPAPPPPPPPPPPEVAAPPPPPPAAAPPAPPPPPPPPPLEAAAPPPPPPPATAPPAPAPPPPPPAAAAPPAPPPPPPAAVGAPPPPPPAVGAPPASPAPPPPPPPPPPAAAVALPPPAAAPPTPAPPPPAAASPAPPPPPPPPHATPNFPYAVPEPPNIVISTTTSSTTVSKTVMTTTGATPVSDPTDGDGVGHHAVPVLNLPGNGNGKGNGNSNSGEVHHNIPTSSTHPHSHSHPPSSEALLPSPTAPAQTPVVEMGAYEDGNTPVIVTIATISTDRDASVATAVATSSGGSGSGMLTTTTATTTTSPVGSGIRTTIAEVL</sequence>
<dbReference type="EMBL" id="WNWR01000366">
    <property type="protein sequence ID" value="KAE9981315.1"/>
    <property type="molecule type" value="Genomic_DNA"/>
</dbReference>
<reference evidence="3 4" key="1">
    <citation type="submission" date="2019-07" db="EMBL/GenBank/DDBJ databases">
        <title>Venturia inaequalis Genome Resource.</title>
        <authorList>
            <person name="Lichtner F.J."/>
        </authorList>
    </citation>
    <scope>NUCLEOTIDE SEQUENCE [LARGE SCALE GENOMIC DNA]</scope>
    <source>
        <strain evidence="3 4">DMI_063113</strain>
    </source>
</reference>
<feature type="region of interest" description="Disordered" evidence="1">
    <location>
        <begin position="603"/>
        <end position="923"/>
    </location>
</feature>
<dbReference type="PRINTS" id="PR01217">
    <property type="entry name" value="PRICHEXTENSN"/>
</dbReference>
<feature type="compositionally biased region" description="Low complexity" evidence="1">
    <location>
        <begin position="603"/>
        <end position="615"/>
    </location>
</feature>
<gene>
    <name evidence="3" type="ORF">EG327_006259</name>
</gene>
<organism evidence="3 4">
    <name type="scientific">Venturia inaequalis</name>
    <name type="common">Apple scab fungus</name>
    <dbReference type="NCBI Taxonomy" id="5025"/>
    <lineage>
        <taxon>Eukaryota</taxon>
        <taxon>Fungi</taxon>
        <taxon>Dikarya</taxon>
        <taxon>Ascomycota</taxon>
        <taxon>Pezizomycotina</taxon>
        <taxon>Dothideomycetes</taxon>
        <taxon>Pleosporomycetidae</taxon>
        <taxon>Venturiales</taxon>
        <taxon>Venturiaceae</taxon>
        <taxon>Venturia</taxon>
    </lineage>
</organism>
<dbReference type="Proteomes" id="UP000490939">
    <property type="component" value="Unassembled WGS sequence"/>
</dbReference>
<evidence type="ECO:0000256" key="2">
    <source>
        <dbReference type="SAM" id="SignalP"/>
    </source>
</evidence>
<feature type="compositionally biased region" description="Low complexity" evidence="1">
    <location>
        <begin position="897"/>
        <end position="923"/>
    </location>
</feature>
<evidence type="ECO:0000256" key="1">
    <source>
        <dbReference type="SAM" id="MobiDB-lite"/>
    </source>
</evidence>
<feature type="signal peptide" evidence="2">
    <location>
        <begin position="1"/>
        <end position="17"/>
    </location>
</feature>
<feature type="region of interest" description="Disordered" evidence="1">
    <location>
        <begin position="216"/>
        <end position="275"/>
    </location>
</feature>
<feature type="compositionally biased region" description="Low complexity" evidence="1">
    <location>
        <begin position="835"/>
        <end position="851"/>
    </location>
</feature>
<comment type="caution">
    <text evidence="3">The sequence shown here is derived from an EMBL/GenBank/DDBJ whole genome shotgun (WGS) entry which is preliminary data.</text>
</comment>
<feature type="compositionally biased region" description="Basic and acidic residues" evidence="1">
    <location>
        <begin position="332"/>
        <end position="360"/>
    </location>
</feature>
<protein>
    <submittedName>
        <fullName evidence="3">Uncharacterized protein</fullName>
    </submittedName>
</protein>